<dbReference type="PANTHER" id="PTHR15741:SF37">
    <property type="entry name" value="LD38259P"/>
    <property type="match status" value="1"/>
</dbReference>
<dbReference type="Pfam" id="PF00010">
    <property type="entry name" value="HLH"/>
    <property type="match status" value="1"/>
</dbReference>
<dbReference type="InterPro" id="IPR011598">
    <property type="entry name" value="bHLH_dom"/>
</dbReference>
<protein>
    <recommendedName>
        <fullName evidence="8">BHLH domain-containing protein</fullName>
    </recommendedName>
</protein>
<dbReference type="InterPro" id="IPR036638">
    <property type="entry name" value="HLH_DNA-bd_sf"/>
</dbReference>
<dbReference type="AlphaFoldDB" id="A0A9P1IGR2"/>
<keyword evidence="3" id="KW-0238">DNA-binding</keyword>
<dbReference type="EMBL" id="CANHGI010000003">
    <property type="protein sequence ID" value="CAI5444755.1"/>
    <property type="molecule type" value="Genomic_DNA"/>
</dbReference>
<dbReference type="CDD" id="cd21739">
    <property type="entry name" value="NES2-NLS_ChREBP-like"/>
    <property type="match status" value="1"/>
</dbReference>
<dbReference type="InterPro" id="IPR052207">
    <property type="entry name" value="Max-like/E-box_TFs"/>
</dbReference>
<evidence type="ECO:0000313" key="9">
    <source>
        <dbReference type="EMBL" id="CAI5444755.1"/>
    </source>
</evidence>
<dbReference type="GO" id="GO:0000978">
    <property type="term" value="F:RNA polymerase II cis-regulatory region sequence-specific DNA binding"/>
    <property type="evidence" value="ECO:0007669"/>
    <property type="project" value="TreeGrafter"/>
</dbReference>
<dbReference type="GO" id="GO:0000981">
    <property type="term" value="F:DNA-binding transcription factor activity, RNA polymerase II-specific"/>
    <property type="evidence" value="ECO:0007669"/>
    <property type="project" value="TreeGrafter"/>
</dbReference>
<feature type="region of interest" description="Disordered" evidence="7">
    <location>
        <begin position="305"/>
        <end position="358"/>
    </location>
</feature>
<proteinExistence type="predicted"/>
<keyword evidence="2" id="KW-0805">Transcription regulation</keyword>
<dbReference type="GO" id="GO:0046983">
    <property type="term" value="F:protein dimerization activity"/>
    <property type="evidence" value="ECO:0007669"/>
    <property type="project" value="InterPro"/>
</dbReference>
<evidence type="ECO:0000256" key="4">
    <source>
        <dbReference type="ARBA" id="ARBA00023163"/>
    </source>
</evidence>
<evidence type="ECO:0000259" key="8">
    <source>
        <dbReference type="PROSITE" id="PS50888"/>
    </source>
</evidence>
<evidence type="ECO:0000256" key="3">
    <source>
        <dbReference type="ARBA" id="ARBA00023125"/>
    </source>
</evidence>
<reference evidence="9" key="1">
    <citation type="submission" date="2022-11" db="EMBL/GenBank/DDBJ databases">
        <authorList>
            <person name="Kikuchi T."/>
        </authorList>
    </citation>
    <scope>NUCLEOTIDE SEQUENCE</scope>
    <source>
        <strain evidence="9">PS1010</strain>
    </source>
</reference>
<evidence type="ECO:0000256" key="2">
    <source>
        <dbReference type="ARBA" id="ARBA00023015"/>
    </source>
</evidence>
<feature type="coiled-coil region" evidence="6">
    <location>
        <begin position="719"/>
        <end position="753"/>
    </location>
</feature>
<sequence length="879" mass="98434">MSSFRAQVIHSGHFMTSNLHNDIIPDDDDEDIEVDVVEDDDKIEEAGSSHKKQKLDEKPVTFYKFGPTKTQSIAIDISLNKLNKCIQVAYNKMTTPKWKDFKGLRLHWKQRIRLNNVIWRAYYIEFRKNKPAKPTKPFCYFAVPDDDTTHQKIEGSVMEGMYWKRRMEAVCAQYKRWRIRSRNSHYPGMIHNCSSSSVSSLAGVSNGNGRGKKRGQTKIDVKIEPPAKLMRSMTPKHCVSNEWAQDWDFDDLNNVFTDELFDSLSQPYAFPNPKETWPTSNADIIQPGLISLQPTIEEIMANLKDFPESPPLPDPARRKPTAVTTASQAPPQQPHIILPPERRAAQPRPSAPIPTSAPKQDYLNAAMLDYMMPTRQSSAITSQMLMLGHTASVSTAPPSYATSSNYTNSTQFMQNRNASNSMNQHPNISHNNPYRNHMSGQFVATLPSQQQQTSRHPIATTSNDQYMPQFLQQSPQQHNSIMSNGDPMMAPSRSWWMDSPLTASVQSPLSIATPLPLATLVTAPQTPLGQLMGGGAGNNSPPPTTTNNYHQQLKIGGTLTQRLEQPPITTTSYSNPNSINNRIRTISENEWNRPTILSDSSAFESPGIMRQTSCDPSMLQKPEEKPSTVSNASVPEAVPKEEPTLMSAPASVKLMRRQVPDSTLHPEERKRILHLHAEQNRRMALKDGFDQLMEILPDLRSGGVKPTNAVVLAKAAEHIRKLQREKWEKAEKIAEVKAKIEKLNQKMGSLQTNLPASSCSGATNGNGQIDTKAGLESFFERYSKEESKKDWRFWVLSQMLQPICTTQPNSFAAKIAPESASRSDLAASCSDWLHQNWKVTELRPLASSLLVRLATTSNIITDGGASLQEYVAKQLKNPF</sequence>
<dbReference type="GO" id="GO:0005634">
    <property type="term" value="C:nucleus"/>
    <property type="evidence" value="ECO:0007669"/>
    <property type="project" value="UniProtKB-SubCell"/>
</dbReference>
<keyword evidence="6" id="KW-0175">Coiled coil</keyword>
<keyword evidence="10" id="KW-1185">Reference proteome</keyword>
<feature type="domain" description="BHLH" evidence="8">
    <location>
        <begin position="669"/>
        <end position="722"/>
    </location>
</feature>
<organism evidence="9 10">
    <name type="scientific">Caenorhabditis angaria</name>
    <dbReference type="NCBI Taxonomy" id="860376"/>
    <lineage>
        <taxon>Eukaryota</taxon>
        <taxon>Metazoa</taxon>
        <taxon>Ecdysozoa</taxon>
        <taxon>Nematoda</taxon>
        <taxon>Chromadorea</taxon>
        <taxon>Rhabditida</taxon>
        <taxon>Rhabditina</taxon>
        <taxon>Rhabditomorpha</taxon>
        <taxon>Rhabditoidea</taxon>
        <taxon>Rhabditidae</taxon>
        <taxon>Peloderinae</taxon>
        <taxon>Caenorhabditis</taxon>
    </lineage>
</organism>
<name>A0A9P1IGR2_9PELO</name>
<accession>A0A9P1IGR2</accession>
<dbReference type="SUPFAM" id="SSF47459">
    <property type="entry name" value="HLH, helix-loop-helix DNA-binding domain"/>
    <property type="match status" value="1"/>
</dbReference>
<keyword evidence="5" id="KW-0539">Nucleus</keyword>
<evidence type="ECO:0000256" key="1">
    <source>
        <dbReference type="ARBA" id="ARBA00004123"/>
    </source>
</evidence>
<dbReference type="SMART" id="SM00353">
    <property type="entry name" value="HLH"/>
    <property type="match status" value="1"/>
</dbReference>
<evidence type="ECO:0000313" key="10">
    <source>
        <dbReference type="Proteomes" id="UP001152747"/>
    </source>
</evidence>
<keyword evidence="4" id="KW-0804">Transcription</keyword>
<evidence type="ECO:0000256" key="5">
    <source>
        <dbReference type="ARBA" id="ARBA00023242"/>
    </source>
</evidence>
<dbReference type="PANTHER" id="PTHR15741">
    <property type="entry name" value="BASIC HELIX-LOOP-HELIX ZIP TRANSCRIPTION FACTOR"/>
    <property type="match status" value="1"/>
</dbReference>
<evidence type="ECO:0000256" key="7">
    <source>
        <dbReference type="SAM" id="MobiDB-lite"/>
    </source>
</evidence>
<comment type="caution">
    <text evidence="9">The sequence shown here is derived from an EMBL/GenBank/DDBJ whole genome shotgun (WGS) entry which is preliminary data.</text>
</comment>
<dbReference type="Gene3D" id="4.10.280.10">
    <property type="entry name" value="Helix-loop-helix DNA-binding domain"/>
    <property type="match status" value="1"/>
</dbReference>
<comment type="subcellular location">
    <subcellularLocation>
        <location evidence="1">Nucleus</location>
    </subcellularLocation>
</comment>
<evidence type="ECO:0000256" key="6">
    <source>
        <dbReference type="SAM" id="Coils"/>
    </source>
</evidence>
<gene>
    <name evidence="9" type="ORF">CAMP_LOCUS7392</name>
</gene>
<dbReference type="CDD" id="cd11404">
    <property type="entry name" value="bHLHzip_Mlx_like"/>
    <property type="match status" value="1"/>
</dbReference>
<dbReference type="PROSITE" id="PS50888">
    <property type="entry name" value="BHLH"/>
    <property type="match status" value="1"/>
</dbReference>
<feature type="region of interest" description="Disordered" evidence="7">
    <location>
        <begin position="597"/>
        <end position="637"/>
    </location>
</feature>
<dbReference type="FunFam" id="4.10.280.10:FF:000126">
    <property type="entry name" value="Protein WBSCR14 homolog"/>
    <property type="match status" value="1"/>
</dbReference>
<dbReference type="OrthoDB" id="6022628at2759"/>
<dbReference type="Proteomes" id="UP001152747">
    <property type="component" value="Unassembled WGS sequence"/>
</dbReference>